<proteinExistence type="predicted"/>
<evidence type="ECO:0000259" key="2">
    <source>
        <dbReference type="Pfam" id="PF03448"/>
    </source>
</evidence>
<reference evidence="3 4" key="1">
    <citation type="submission" date="2010-12" db="EMBL/GenBank/DDBJ databases">
        <title>Complete sequence of Desulfurispirillum indicum S5.</title>
        <authorList>
            <consortium name="US DOE Joint Genome Institute"/>
            <person name="Lucas S."/>
            <person name="Copeland A."/>
            <person name="Lapidus A."/>
            <person name="Cheng J.-F."/>
            <person name="Goodwin L."/>
            <person name="Pitluck S."/>
            <person name="Chertkov O."/>
            <person name="Held B."/>
            <person name="Detter J.C."/>
            <person name="Han C."/>
            <person name="Tapia R."/>
            <person name="Land M."/>
            <person name="Hauser L."/>
            <person name="Kyrpides N."/>
            <person name="Ivanova N."/>
            <person name="Mikhailova N."/>
            <person name="Haggblom M."/>
            <person name="Rauschenbach I."/>
            <person name="Bini E."/>
            <person name="Woyke T."/>
        </authorList>
    </citation>
    <scope>NUCLEOTIDE SEQUENCE [LARGE SCALE GENOMIC DNA]</scope>
    <source>
        <strain evidence="4">ATCC BAA-1389 / DSM 22839 / S5</strain>
    </source>
</reference>
<dbReference type="KEGG" id="din:Selin_2212"/>
<feature type="domain" description="Magnesium transporter MgtE intracellular" evidence="2">
    <location>
        <begin position="112"/>
        <end position="154"/>
    </location>
</feature>
<dbReference type="eggNOG" id="COG3334">
    <property type="taxonomic scope" value="Bacteria"/>
</dbReference>
<evidence type="ECO:0000256" key="1">
    <source>
        <dbReference type="SAM" id="Coils"/>
    </source>
</evidence>
<dbReference type="InParanoid" id="E6W3Q1"/>
<feature type="coiled-coil region" evidence="1">
    <location>
        <begin position="44"/>
        <end position="106"/>
    </location>
</feature>
<dbReference type="Gene3D" id="1.10.220.30">
    <property type="match status" value="1"/>
</dbReference>
<dbReference type="AlphaFoldDB" id="E6W3Q1"/>
<name>E6W3Q1_DESIS</name>
<organism evidence="3 4">
    <name type="scientific">Desulfurispirillum indicum (strain ATCC BAA-1389 / DSM 22839 / S5)</name>
    <dbReference type="NCBI Taxonomy" id="653733"/>
    <lineage>
        <taxon>Bacteria</taxon>
        <taxon>Pseudomonadati</taxon>
        <taxon>Chrysiogenota</taxon>
        <taxon>Chrysiogenia</taxon>
        <taxon>Chrysiogenales</taxon>
        <taxon>Chrysiogenaceae</taxon>
        <taxon>Desulfurispirillum</taxon>
    </lineage>
</organism>
<dbReference type="STRING" id="653733.Selin_2212"/>
<dbReference type="EMBL" id="CP002432">
    <property type="protein sequence ID" value="ADU66932.1"/>
    <property type="molecule type" value="Genomic_DNA"/>
</dbReference>
<dbReference type="Pfam" id="PF03448">
    <property type="entry name" value="MgtE_N"/>
    <property type="match status" value="1"/>
</dbReference>
<keyword evidence="4" id="KW-1185">Reference proteome</keyword>
<accession>E6W3Q1</accession>
<dbReference type="RefSeq" id="WP_013506808.1">
    <property type="nucleotide sequence ID" value="NC_014836.1"/>
</dbReference>
<evidence type="ECO:0000313" key="4">
    <source>
        <dbReference type="Proteomes" id="UP000002572"/>
    </source>
</evidence>
<dbReference type="InterPro" id="IPR006668">
    <property type="entry name" value="Mg_transptr_MgtE_intracell_dom"/>
</dbReference>
<dbReference type="Proteomes" id="UP000002572">
    <property type="component" value="Chromosome"/>
</dbReference>
<sequence length="182" mass="20596">MKTLPRLFVAVYMLIILGLFLSAASSVRAEERSFSGGYESEINVDKVIQNLRQREEELNRRESNLQAREQQLQQLQREVNGQINRLEALRGNIEELIGMIDNERQQRLQNVASIYETMKPREAAAVVSELPAREAADIFAAMPPRTAGGILQALGRLNPAHAARISHELKTVQGFEELQQQF</sequence>
<keyword evidence="1" id="KW-0175">Coiled coil</keyword>
<dbReference type="OrthoDB" id="9791432at2"/>
<protein>
    <submittedName>
        <fullName evidence="3">MgtE intracellular region</fullName>
    </submittedName>
</protein>
<dbReference type="HOGENOM" id="CLU_1479791_0_0_0"/>
<gene>
    <name evidence="3" type="ordered locus">Selin_2212</name>
</gene>
<dbReference type="SUPFAM" id="SSF158791">
    <property type="entry name" value="MgtE N-terminal domain-like"/>
    <property type="match status" value="1"/>
</dbReference>
<evidence type="ECO:0000313" key="3">
    <source>
        <dbReference type="EMBL" id="ADU66932.1"/>
    </source>
</evidence>